<name>A0ABS4GCK7_9FIRM</name>
<evidence type="ECO:0000256" key="1">
    <source>
        <dbReference type="SAM" id="Phobius"/>
    </source>
</evidence>
<keyword evidence="3" id="KW-1185">Reference proteome</keyword>
<accession>A0ABS4GCK7</accession>
<keyword evidence="1" id="KW-1133">Transmembrane helix</keyword>
<reference evidence="2 3" key="1">
    <citation type="submission" date="2021-03" db="EMBL/GenBank/DDBJ databases">
        <title>Genomic Encyclopedia of Type Strains, Phase IV (KMG-IV): sequencing the most valuable type-strain genomes for metagenomic binning, comparative biology and taxonomic classification.</title>
        <authorList>
            <person name="Goeker M."/>
        </authorList>
    </citation>
    <scope>NUCLEOTIDE SEQUENCE [LARGE SCALE GENOMIC DNA]</scope>
    <source>
        <strain evidence="2 3">DSM 24004</strain>
    </source>
</reference>
<sequence length="190" mass="21662">MFKSINNFLNILKSNKKLFYAINVFILLVVISLILKLDTSKFSSKIDEATPSINTIQNTESTDNYVYSLERKMEEMIKQINGINSVKVMLYTKNTPKLEPVYDENTTSETNIEIGSDGIKREVKRDTKQNQVVMGSNNQVVEKYYQYPEITGVLIVVDYSGGKNINTILMNSVKTLFNIQVNDIEIIKAN</sequence>
<organism evidence="2 3">
    <name type="scientific">Sedimentibacter acidaminivorans</name>
    <dbReference type="NCBI Taxonomy" id="913099"/>
    <lineage>
        <taxon>Bacteria</taxon>
        <taxon>Bacillati</taxon>
        <taxon>Bacillota</taxon>
        <taxon>Tissierellia</taxon>
        <taxon>Sedimentibacter</taxon>
    </lineage>
</organism>
<dbReference type="RefSeq" id="WP_245210361.1">
    <property type="nucleotide sequence ID" value="NZ_JAGGKS010000003.1"/>
</dbReference>
<gene>
    <name evidence="2" type="ORF">J2Z76_001285</name>
</gene>
<dbReference type="EMBL" id="JAGGKS010000003">
    <property type="protein sequence ID" value="MBP1925426.1"/>
    <property type="molecule type" value="Genomic_DNA"/>
</dbReference>
<feature type="transmembrane region" description="Helical" evidence="1">
    <location>
        <begin position="18"/>
        <end position="35"/>
    </location>
</feature>
<protein>
    <submittedName>
        <fullName evidence="2">Stage III sporulation protein AG</fullName>
    </submittedName>
</protein>
<dbReference type="Proteomes" id="UP001519342">
    <property type="component" value="Unassembled WGS sequence"/>
</dbReference>
<keyword evidence="1" id="KW-0472">Membrane</keyword>
<evidence type="ECO:0000313" key="3">
    <source>
        <dbReference type="Proteomes" id="UP001519342"/>
    </source>
</evidence>
<keyword evidence="1" id="KW-0812">Transmembrane</keyword>
<evidence type="ECO:0000313" key="2">
    <source>
        <dbReference type="EMBL" id="MBP1925426.1"/>
    </source>
</evidence>
<proteinExistence type="predicted"/>
<comment type="caution">
    <text evidence="2">The sequence shown here is derived from an EMBL/GenBank/DDBJ whole genome shotgun (WGS) entry which is preliminary data.</text>
</comment>